<feature type="transmembrane region" description="Helical" evidence="1">
    <location>
        <begin position="222"/>
        <end position="241"/>
    </location>
</feature>
<protein>
    <submittedName>
        <fullName evidence="4">Peptidoglycan/LPS O-acetylase OafA/YrhL</fullName>
    </submittedName>
</protein>
<keyword evidence="5" id="KW-1185">Reference proteome</keyword>
<feature type="transmembrane region" description="Helical" evidence="1">
    <location>
        <begin position="262"/>
        <end position="283"/>
    </location>
</feature>
<evidence type="ECO:0000313" key="5">
    <source>
        <dbReference type="Proteomes" id="UP001519290"/>
    </source>
</evidence>
<feature type="transmembrane region" description="Helical" evidence="1">
    <location>
        <begin position="30"/>
        <end position="46"/>
    </location>
</feature>
<feature type="domain" description="SGNH" evidence="3">
    <location>
        <begin position="486"/>
        <end position="692"/>
    </location>
</feature>
<dbReference type="PANTHER" id="PTHR23028">
    <property type="entry name" value="ACETYLTRANSFERASE"/>
    <property type="match status" value="1"/>
</dbReference>
<gene>
    <name evidence="4" type="ORF">JOF43_002893</name>
</gene>
<feature type="transmembrane region" description="Helical" evidence="1">
    <location>
        <begin position="52"/>
        <end position="71"/>
    </location>
</feature>
<keyword evidence="1" id="KW-1133">Transmembrane helix</keyword>
<feature type="transmembrane region" description="Helical" evidence="1">
    <location>
        <begin position="331"/>
        <end position="349"/>
    </location>
</feature>
<reference evidence="4 5" key="1">
    <citation type="submission" date="2021-03" db="EMBL/GenBank/DDBJ databases">
        <title>Sequencing the genomes of 1000 actinobacteria strains.</title>
        <authorList>
            <person name="Klenk H.-P."/>
        </authorList>
    </citation>
    <scope>NUCLEOTIDE SEQUENCE [LARGE SCALE GENOMIC DNA]</scope>
    <source>
        <strain evidence="4 5">DSM 14566</strain>
    </source>
</reference>
<feature type="transmembrane region" description="Helical" evidence="1">
    <location>
        <begin position="396"/>
        <end position="417"/>
    </location>
</feature>
<feature type="transmembrane region" description="Helical" evidence="1">
    <location>
        <begin position="189"/>
        <end position="210"/>
    </location>
</feature>
<comment type="caution">
    <text evidence="4">The sequence shown here is derived from an EMBL/GenBank/DDBJ whole genome shotgun (WGS) entry which is preliminary data.</text>
</comment>
<evidence type="ECO:0000259" key="2">
    <source>
        <dbReference type="Pfam" id="PF01757"/>
    </source>
</evidence>
<organism evidence="4 5">
    <name type="scientific">Brachybacterium sacelli</name>
    <dbReference type="NCBI Taxonomy" id="173364"/>
    <lineage>
        <taxon>Bacteria</taxon>
        <taxon>Bacillati</taxon>
        <taxon>Actinomycetota</taxon>
        <taxon>Actinomycetes</taxon>
        <taxon>Micrococcales</taxon>
        <taxon>Dermabacteraceae</taxon>
        <taxon>Brachybacterium</taxon>
    </lineage>
</organism>
<dbReference type="PANTHER" id="PTHR23028:SF53">
    <property type="entry name" value="ACYL_TRANSF_3 DOMAIN-CONTAINING PROTEIN"/>
    <property type="match status" value="1"/>
</dbReference>
<keyword evidence="1" id="KW-0472">Membrane</keyword>
<feature type="transmembrane region" description="Helical" evidence="1">
    <location>
        <begin position="355"/>
        <end position="375"/>
    </location>
</feature>
<feature type="domain" description="Acyltransferase 3" evidence="2">
    <location>
        <begin position="27"/>
        <end position="376"/>
    </location>
</feature>
<dbReference type="RefSeq" id="WP_209903372.1">
    <property type="nucleotide sequence ID" value="NZ_BAAAJW010000019.1"/>
</dbReference>
<dbReference type="InterPro" id="IPR043968">
    <property type="entry name" value="SGNH"/>
</dbReference>
<sequence>MVLDATTPSPAAGADRAATHAGRFRPELHGLRGLAIGLVVLYHVWFDRVSGGVDVFLFISSFLLVGTFLRIIDRGGPTRPLAYWARTFKRLLPPTAVVSLATLAGVYAILPPQRWLPALTDAAGSLLHVQNWVLIRRGVDYYAADEAGPSAFQHFWSLSIQGQVFLAWPLLIALAVVVARLLGRPVRGVLAVVFAAVMVASFVWSVYSTATQQQIAYFDTFARLWEFAAGSLLGLALPWWEARSAARRAGRGRRRAEAPVPVAPRVVAGWLGIAGLVSCGLLIDVEGAFPGWIAIWPLAAAALVLVVGTTGHRLAVDRLLATGPAKVLGDISYGLYLVHWPLLTLYLAHTGKERAGLLDGLVLILASLVTAWLLTRLVDTPIRRWPWAGARARRSGLVAVVVLVLGLAPVLGAQQYLLAGQRAAEAQAASDNPGARVLAPDFEPAPDADPSAAVIPTEALVADDWVSAEEECTGELAPTGSETEQLGAICRVAPGASEDSPVLVSVGDSRMEQFSGSLIALAEREGWTLVTLWRGGCTFAPDAEISSDCDAFSRASADYLERVDPEAVALATTAFGRDGTESLTPGMDTTLPRITGRGTTALAVRALPRLRTDPTACAAEHGADSDRCELPLPEPLTAERPDAELLATAEDAAVPVDPNPLVCPEGTCSPVIGRVRVFLDGDHLTGTYATSMQDGVDDQLAESGFRW</sequence>
<feature type="transmembrane region" description="Helical" evidence="1">
    <location>
        <begin position="91"/>
        <end position="110"/>
    </location>
</feature>
<proteinExistence type="predicted"/>
<feature type="transmembrane region" description="Helical" evidence="1">
    <location>
        <begin position="289"/>
        <end position="310"/>
    </location>
</feature>
<evidence type="ECO:0000313" key="4">
    <source>
        <dbReference type="EMBL" id="MBP2382904.1"/>
    </source>
</evidence>
<dbReference type="Pfam" id="PF19040">
    <property type="entry name" value="SGNH"/>
    <property type="match status" value="1"/>
</dbReference>
<dbReference type="InterPro" id="IPR050879">
    <property type="entry name" value="Acyltransferase_3"/>
</dbReference>
<dbReference type="EMBL" id="JAGIOD010000002">
    <property type="protein sequence ID" value="MBP2382904.1"/>
    <property type="molecule type" value="Genomic_DNA"/>
</dbReference>
<evidence type="ECO:0000259" key="3">
    <source>
        <dbReference type="Pfam" id="PF19040"/>
    </source>
</evidence>
<feature type="transmembrane region" description="Helical" evidence="1">
    <location>
        <begin position="165"/>
        <end position="182"/>
    </location>
</feature>
<keyword evidence="1" id="KW-0812">Transmembrane</keyword>
<dbReference type="InterPro" id="IPR002656">
    <property type="entry name" value="Acyl_transf_3_dom"/>
</dbReference>
<evidence type="ECO:0000256" key="1">
    <source>
        <dbReference type="SAM" id="Phobius"/>
    </source>
</evidence>
<name>A0ABS4X362_9MICO</name>
<accession>A0ABS4X362</accession>
<dbReference type="Proteomes" id="UP001519290">
    <property type="component" value="Unassembled WGS sequence"/>
</dbReference>
<dbReference type="Pfam" id="PF01757">
    <property type="entry name" value="Acyl_transf_3"/>
    <property type="match status" value="1"/>
</dbReference>